<dbReference type="SUPFAM" id="SSF51735">
    <property type="entry name" value="NAD(P)-binding Rossmann-fold domains"/>
    <property type="match status" value="1"/>
</dbReference>
<dbReference type="InterPro" id="IPR036291">
    <property type="entry name" value="NAD(P)-bd_dom_sf"/>
</dbReference>
<evidence type="ECO:0000259" key="1">
    <source>
        <dbReference type="SMART" id="SM00829"/>
    </source>
</evidence>
<protein>
    <submittedName>
        <fullName evidence="2">Oxidoreductase</fullName>
    </submittedName>
</protein>
<dbReference type="SUPFAM" id="SSF50129">
    <property type="entry name" value="GroES-like"/>
    <property type="match status" value="1"/>
</dbReference>
<dbReference type="SMART" id="SM00829">
    <property type="entry name" value="PKS_ER"/>
    <property type="match status" value="1"/>
</dbReference>
<dbReference type="Proteomes" id="UP000632535">
    <property type="component" value="Unassembled WGS sequence"/>
</dbReference>
<organism evidence="2 3">
    <name type="scientific">Isoptericola cucumis</name>
    <dbReference type="NCBI Taxonomy" id="1776856"/>
    <lineage>
        <taxon>Bacteria</taxon>
        <taxon>Bacillati</taxon>
        <taxon>Actinomycetota</taxon>
        <taxon>Actinomycetes</taxon>
        <taxon>Micrococcales</taxon>
        <taxon>Promicromonosporaceae</taxon>
        <taxon>Isoptericola</taxon>
    </lineage>
</organism>
<dbReference type="InterPro" id="IPR011032">
    <property type="entry name" value="GroES-like_sf"/>
</dbReference>
<gene>
    <name evidence="2" type="ORF">GCM10007368_15980</name>
</gene>
<keyword evidence="3" id="KW-1185">Reference proteome</keyword>
<feature type="domain" description="Enoyl reductase (ER)" evidence="1">
    <location>
        <begin position="10"/>
        <end position="330"/>
    </location>
</feature>
<dbReference type="Gene3D" id="3.40.50.720">
    <property type="entry name" value="NAD(P)-binding Rossmann-like Domain"/>
    <property type="match status" value="1"/>
</dbReference>
<dbReference type="PANTHER" id="PTHR43677">
    <property type="entry name" value="SHORT-CHAIN DEHYDROGENASE/REDUCTASE"/>
    <property type="match status" value="1"/>
</dbReference>
<dbReference type="Pfam" id="PF08240">
    <property type="entry name" value="ADH_N"/>
    <property type="match status" value="1"/>
</dbReference>
<dbReference type="Pfam" id="PF13602">
    <property type="entry name" value="ADH_zinc_N_2"/>
    <property type="match status" value="1"/>
</dbReference>
<accession>A0ABQ2B6C5</accession>
<evidence type="ECO:0000313" key="2">
    <source>
        <dbReference type="EMBL" id="GGI07400.1"/>
    </source>
</evidence>
<sequence length="331" mass="33530">MDAIRHHSFGPPETLVLEQVTDPVPGPGQVLVAAEAHGVHLLDTTIRRGEASGPLPLPGLPTIPGREVAGTVTATGPDVDPAWVGRRVAAHLGATPDGGGYARLAVVAEASLHALPDGVDLPDAIAMIGTGRMALMTLEVAQIGADDVVVVTAAAGGLGSLFVQAALGDGARVLALAGGPAKVRAVRALAPDAGQRLAVVDYRAPGWADRAREALGRLDAPGATVVLDGVGGEAGAAAARLLGTGGRLVVHGWSSGSPATTAETASDVDVRDVLGPNAPSFGDLRAYQQRALGLAAAGAWRVLTHRVPFAEAARAHRELEERRTTGKVVLV</sequence>
<dbReference type="Gene3D" id="3.90.180.10">
    <property type="entry name" value="Medium-chain alcohol dehydrogenases, catalytic domain"/>
    <property type="match status" value="1"/>
</dbReference>
<comment type="caution">
    <text evidence="2">The sequence shown here is derived from an EMBL/GenBank/DDBJ whole genome shotgun (WGS) entry which is preliminary data.</text>
</comment>
<dbReference type="InterPro" id="IPR013154">
    <property type="entry name" value="ADH-like_N"/>
</dbReference>
<evidence type="ECO:0000313" key="3">
    <source>
        <dbReference type="Proteomes" id="UP000632535"/>
    </source>
</evidence>
<dbReference type="InterPro" id="IPR020843">
    <property type="entry name" value="ER"/>
</dbReference>
<dbReference type="InterPro" id="IPR051397">
    <property type="entry name" value="Zn-ADH-like_protein"/>
</dbReference>
<dbReference type="EMBL" id="BMDG01000004">
    <property type="protein sequence ID" value="GGI07400.1"/>
    <property type="molecule type" value="Genomic_DNA"/>
</dbReference>
<name>A0ABQ2B6C5_9MICO</name>
<dbReference type="PANTHER" id="PTHR43677:SF4">
    <property type="entry name" value="QUINONE OXIDOREDUCTASE-LIKE PROTEIN 2"/>
    <property type="match status" value="1"/>
</dbReference>
<proteinExistence type="predicted"/>
<reference evidence="3" key="1">
    <citation type="journal article" date="2019" name="Int. J. Syst. Evol. Microbiol.">
        <title>The Global Catalogue of Microorganisms (GCM) 10K type strain sequencing project: providing services to taxonomists for standard genome sequencing and annotation.</title>
        <authorList>
            <consortium name="The Broad Institute Genomics Platform"/>
            <consortium name="The Broad Institute Genome Sequencing Center for Infectious Disease"/>
            <person name="Wu L."/>
            <person name="Ma J."/>
        </authorList>
    </citation>
    <scope>NUCLEOTIDE SEQUENCE [LARGE SCALE GENOMIC DNA]</scope>
    <source>
        <strain evidence="3">CCM 8653</strain>
    </source>
</reference>
<dbReference type="RefSeq" id="WP_188523116.1">
    <property type="nucleotide sequence ID" value="NZ_BMDG01000004.1"/>
</dbReference>